<evidence type="ECO:0000256" key="3">
    <source>
        <dbReference type="ARBA" id="ARBA00022833"/>
    </source>
</evidence>
<keyword evidence="5" id="KW-0378">Hydrolase</keyword>
<evidence type="ECO:0000256" key="1">
    <source>
        <dbReference type="ARBA" id="ARBA00022723"/>
    </source>
</evidence>
<organism evidence="5 6">
    <name type="scientific">Xanthomonas phage XAJ2</name>
    <dbReference type="NCBI Taxonomy" id="1775249"/>
    <lineage>
        <taxon>Viruses</taxon>
        <taxon>Duplodnaviria</taxon>
        <taxon>Heunggongvirae</taxon>
        <taxon>Uroviricota</taxon>
        <taxon>Caudoviricetes</taxon>
        <taxon>Caudoviricetes incertae sedis</taxon>
        <taxon>Xajduovirus</taxon>
        <taxon>Xajduovirus XAJ2</taxon>
    </lineage>
</organism>
<keyword evidence="3" id="KW-0862">Zinc</keyword>
<keyword evidence="1" id="KW-0479">Metal-binding</keyword>
<dbReference type="InterPro" id="IPR001876">
    <property type="entry name" value="Znf_RanBP2"/>
</dbReference>
<reference evidence="5 6" key="1">
    <citation type="submission" date="2015-11" db="EMBL/GenBank/DDBJ databases">
        <title>Bacteriophages of Xanthomonas arboricola pv. juglandis: Characterization of two phages.</title>
        <authorList>
            <person name="Domotor D."/>
            <person name="Frank T."/>
            <person name="Rakhely G."/>
            <person name="Doffkay Z."/>
            <person name="Schneider G."/>
            <person name="Kovacs T."/>
        </authorList>
    </citation>
    <scope>NUCLEOTIDE SEQUENCE [LARGE SCALE GENOMIC DNA]</scope>
</reference>
<proteinExistence type="predicted"/>
<dbReference type="Pfam" id="PF04851">
    <property type="entry name" value="ResIII"/>
    <property type="match status" value="1"/>
</dbReference>
<evidence type="ECO:0000313" key="5">
    <source>
        <dbReference type="EMBL" id="AMW36146.1"/>
    </source>
</evidence>
<dbReference type="GO" id="GO:0003677">
    <property type="term" value="F:DNA binding"/>
    <property type="evidence" value="ECO:0007669"/>
    <property type="project" value="InterPro"/>
</dbReference>
<accession>A0A1I9L2F9</accession>
<dbReference type="PANTHER" id="PTHR47396">
    <property type="entry name" value="TYPE I RESTRICTION ENZYME ECOKI R PROTEIN"/>
    <property type="match status" value="1"/>
</dbReference>
<dbReference type="InterPro" id="IPR014001">
    <property type="entry name" value="Helicase_ATP-bd"/>
</dbReference>
<keyword evidence="5" id="KW-0547">Nucleotide-binding</keyword>
<dbReference type="InterPro" id="IPR027417">
    <property type="entry name" value="P-loop_NTPase"/>
</dbReference>
<dbReference type="PROSITE" id="PS01358">
    <property type="entry name" value="ZF_RANBP2_1"/>
    <property type="match status" value="1"/>
</dbReference>
<keyword evidence="6" id="KW-1185">Reference proteome</keyword>
<dbReference type="InterPro" id="IPR001650">
    <property type="entry name" value="Helicase_C-like"/>
</dbReference>
<evidence type="ECO:0000313" key="6">
    <source>
        <dbReference type="Proteomes" id="UP000225190"/>
    </source>
</evidence>
<dbReference type="Proteomes" id="UP000225190">
    <property type="component" value="Segment"/>
</dbReference>
<evidence type="ECO:0000259" key="4">
    <source>
        <dbReference type="PROSITE" id="PS51192"/>
    </source>
</evidence>
<feature type="domain" description="Helicase ATP-binding" evidence="4">
    <location>
        <begin position="21"/>
        <end position="180"/>
    </location>
</feature>
<evidence type="ECO:0000256" key="2">
    <source>
        <dbReference type="ARBA" id="ARBA00022771"/>
    </source>
</evidence>
<dbReference type="Pfam" id="PF00271">
    <property type="entry name" value="Helicase_C"/>
    <property type="match status" value="1"/>
</dbReference>
<dbReference type="Gene3D" id="3.40.50.300">
    <property type="entry name" value="P-loop containing nucleotide triphosphate hydrolases"/>
    <property type="match status" value="2"/>
</dbReference>
<dbReference type="EMBL" id="KU197014">
    <property type="protein sequence ID" value="AMW36146.1"/>
    <property type="molecule type" value="Genomic_DNA"/>
</dbReference>
<dbReference type="SMART" id="SM00487">
    <property type="entry name" value="DEXDc"/>
    <property type="match status" value="1"/>
</dbReference>
<protein>
    <submittedName>
        <fullName evidence="5">DNA/RNA helicase</fullName>
    </submittedName>
</protein>
<dbReference type="InterPro" id="IPR006935">
    <property type="entry name" value="Helicase/UvrB_N"/>
</dbReference>
<dbReference type="PROSITE" id="PS51192">
    <property type="entry name" value="HELICASE_ATP_BIND_1"/>
    <property type="match status" value="1"/>
</dbReference>
<dbReference type="GO" id="GO:0005524">
    <property type="term" value="F:ATP binding"/>
    <property type="evidence" value="ECO:0007669"/>
    <property type="project" value="InterPro"/>
</dbReference>
<name>A0A1I9L2F9_9CAUD</name>
<dbReference type="GO" id="GO:0004386">
    <property type="term" value="F:helicase activity"/>
    <property type="evidence" value="ECO:0007669"/>
    <property type="project" value="UniProtKB-KW"/>
</dbReference>
<keyword evidence="5" id="KW-0347">Helicase</keyword>
<keyword evidence="5" id="KW-0067">ATP-binding</keyword>
<sequence>MSFEERWYQTEAENAFFDYFEDRYGKPGNPVIAMPTGTGKSPVQAKIFKRLFSIHPGVRILALTGFASIIEQNAKTMLSIWPNAPIGIHSAELGQRDTIMPIIFGGVKSVVGNIADFGYRDFLFIDEAHTLSPEEDSMYMQIIAGLLRINPWLRVVGLSATPYRLKQGLITEGTIFTDICYDITDFKSINRLVYEGFLSPLVSKKTGVSIDVSGVKMTAGEYNQKQAAAAADVEEITRRACEEMVQYGQHRMCWMVFASSIQHAEHISEHLRMLGIEAAEVHSKLAKVVNNDRIEMHKRGQLQALVNMGKLTTGYDHRPIDLIGMLRATASPGLMVQMLGRGTRISPETGKRNCLVLDFAKNIERLGPFNDPKIPNSKKKGTGDAPVWICPECDAYNHASARYCDNCGEGHKFKTKLKEESSDADIMRDDTPEVLQYSVSHVTYENYEKPDKTLIKVTYYCGMQRFTEWINFEAKSGLLKKEARDWWRQRHKTEPPATNYEALQLTSQLRTPRRIKVWVNRQYPKVTSCEY</sequence>
<dbReference type="GO" id="GO:0008270">
    <property type="term" value="F:zinc ion binding"/>
    <property type="evidence" value="ECO:0007669"/>
    <property type="project" value="UniProtKB-KW"/>
</dbReference>
<dbReference type="InterPro" id="IPR050742">
    <property type="entry name" value="Helicase_Restrict-Modif_Enz"/>
</dbReference>
<keyword evidence="2" id="KW-0863">Zinc-finger</keyword>
<dbReference type="PANTHER" id="PTHR47396:SF1">
    <property type="entry name" value="ATP-DEPENDENT HELICASE IRC3-RELATED"/>
    <property type="match status" value="1"/>
</dbReference>
<dbReference type="SUPFAM" id="SSF52540">
    <property type="entry name" value="P-loop containing nucleoside triphosphate hydrolases"/>
    <property type="match status" value="1"/>
</dbReference>
<dbReference type="GO" id="GO:0016787">
    <property type="term" value="F:hydrolase activity"/>
    <property type="evidence" value="ECO:0007669"/>
    <property type="project" value="InterPro"/>
</dbReference>